<dbReference type="PANTHER" id="PTHR16216">
    <property type="entry name" value="DYNEIN ASSEMBLY FACTOR 5, AXONEMAL"/>
    <property type="match status" value="1"/>
</dbReference>
<dbReference type="Pfam" id="PF24573">
    <property type="entry name" value="HEAT_DAAF5"/>
    <property type="match status" value="1"/>
</dbReference>
<evidence type="ECO:0000313" key="5">
    <source>
        <dbReference type="Proteomes" id="UP001148838"/>
    </source>
</evidence>
<dbReference type="Pfam" id="PF25757">
    <property type="entry name" value="TPR_DNAAF5"/>
    <property type="match status" value="1"/>
</dbReference>
<keyword evidence="1" id="KW-0677">Repeat</keyword>
<organism evidence="4 5">
    <name type="scientific">Periplaneta americana</name>
    <name type="common">American cockroach</name>
    <name type="synonym">Blatta americana</name>
    <dbReference type="NCBI Taxonomy" id="6978"/>
    <lineage>
        <taxon>Eukaryota</taxon>
        <taxon>Metazoa</taxon>
        <taxon>Ecdysozoa</taxon>
        <taxon>Arthropoda</taxon>
        <taxon>Hexapoda</taxon>
        <taxon>Insecta</taxon>
        <taxon>Pterygota</taxon>
        <taxon>Neoptera</taxon>
        <taxon>Polyneoptera</taxon>
        <taxon>Dictyoptera</taxon>
        <taxon>Blattodea</taxon>
        <taxon>Blattoidea</taxon>
        <taxon>Blattidae</taxon>
        <taxon>Blattinae</taxon>
        <taxon>Periplaneta</taxon>
    </lineage>
</organism>
<dbReference type="EMBL" id="JAJSOF020000005">
    <property type="protein sequence ID" value="KAJ4448007.1"/>
    <property type="molecule type" value="Genomic_DNA"/>
</dbReference>
<dbReference type="PANTHER" id="PTHR16216:SF2">
    <property type="entry name" value="DYNEIN AXONEMAL ASSEMBLY FACTOR 5"/>
    <property type="match status" value="1"/>
</dbReference>
<accession>A0ABQ8TQK4</accession>
<feature type="repeat" description="HEAT" evidence="2">
    <location>
        <begin position="779"/>
        <end position="816"/>
    </location>
</feature>
<dbReference type="InterPro" id="IPR034085">
    <property type="entry name" value="TOG"/>
</dbReference>
<dbReference type="Proteomes" id="UP001148838">
    <property type="component" value="Unassembled WGS sequence"/>
</dbReference>
<feature type="domain" description="TOG" evidence="3">
    <location>
        <begin position="99"/>
        <end position="307"/>
    </location>
</feature>
<proteinExistence type="predicted"/>
<evidence type="ECO:0000313" key="4">
    <source>
        <dbReference type="EMBL" id="KAJ4448007.1"/>
    </source>
</evidence>
<dbReference type="SUPFAM" id="SSF48371">
    <property type="entry name" value="ARM repeat"/>
    <property type="match status" value="1"/>
</dbReference>
<name>A0ABQ8TQK4_PERAM</name>
<dbReference type="SMART" id="SM01349">
    <property type="entry name" value="TOG"/>
    <property type="match status" value="1"/>
</dbReference>
<dbReference type="PROSITE" id="PS50077">
    <property type="entry name" value="HEAT_REPEAT"/>
    <property type="match status" value="2"/>
</dbReference>
<dbReference type="Pfam" id="PF02985">
    <property type="entry name" value="HEAT"/>
    <property type="match status" value="1"/>
</dbReference>
<dbReference type="InterPro" id="IPR056497">
    <property type="entry name" value="HEAT_DAAF5"/>
</dbReference>
<dbReference type="InterPro" id="IPR000357">
    <property type="entry name" value="HEAT"/>
</dbReference>
<dbReference type="InterPro" id="IPR057978">
    <property type="entry name" value="TPR_DAAF5"/>
</dbReference>
<keyword evidence="5" id="KW-1185">Reference proteome</keyword>
<dbReference type="InterPro" id="IPR052623">
    <property type="entry name" value="DAAF5"/>
</dbReference>
<dbReference type="Gene3D" id="1.25.10.10">
    <property type="entry name" value="Leucine-rich Repeat Variant"/>
    <property type="match status" value="4"/>
</dbReference>
<dbReference type="InterPro" id="IPR011989">
    <property type="entry name" value="ARM-like"/>
</dbReference>
<sequence length="904" mass="102771">MTNILIAKYCSALKSDDKKKRKQSLEKLFALLQEHDSDLVIIEKVEVYKNILRCFSDKAETCRELAVNVITEIISSLSQEEEYYVYLMPTLVQRIGGQEMFESSEEVRLLEVSLLHCVVKKANPSLLSSFLNDIIQILVNTLVDPYPKVKKESCECVVDLAETIPTHFFLQARSLVTPTLRNFTHQHFRVRISAINAIGKVVRYGNNTSLDSVIGPLAERLFDQTPMVRQAVVCVIGMWLVELPDRYSYFHKLLPLILTSLSDEVPELRTEAMKLWEEAGKLYMQENENDIKDQMDFLTEDPAHYPPLDRINDAIDKLNKDIDSIVTWTKKFHLNINPGKTQAIILGHKRQTDAVKHLDISPVKYIMFSETRPNLGCRTLVKRNLCKIVPALVNELEDWLVDIRVKASQLLYALILNAEIQITHHLEKILVGMYRASNDEDARVADNVEKAAELIGYFVPADTYSKIVLPTMEDSANMGQLRVFAAILKGSERTLLKEKLTEIGDFLKRPEICYNKEALYQRNLLNCCITLMLVCKEDCKEISYQLFVIMISILGLASNDDVTKMTTEGLHMLEKIDECSSLQELFKKHVQPVLEMLQNSVASWSLHSPERFIFEAILCHAGSVLGLHLVTISTILITCLKPEKDPEVKLRIFTILSTNIFSREDIFVQVPDSEQFLVTFVKDIITPNLVWRVGRVAEAIRTASISCLYAALRHSPKSRSPFADSNIFTAVIDPLLPLLLTLVEDSSKKTRLIACQSLCQIIKLARITGVHTADLVHRLYPVILKRLDDVSDDVRLVAVTTLVKLFKPLPTDYCMEISYGHIEALFGTMLIHLDDPDPGFQKVMLDALKELSELNSKHLWEKVNSSLHKFRNVDGCRELLKHTERLQSCVLHPVTEAEDSVTAI</sequence>
<dbReference type="InterPro" id="IPR021133">
    <property type="entry name" value="HEAT_type_2"/>
</dbReference>
<gene>
    <name evidence="4" type="ORF">ANN_10017</name>
</gene>
<reference evidence="4 5" key="1">
    <citation type="journal article" date="2022" name="Allergy">
        <title>Genome assembly and annotation of Periplaneta americana reveal a comprehensive cockroach allergen profile.</title>
        <authorList>
            <person name="Wang L."/>
            <person name="Xiong Q."/>
            <person name="Saelim N."/>
            <person name="Wang L."/>
            <person name="Nong W."/>
            <person name="Wan A.T."/>
            <person name="Shi M."/>
            <person name="Liu X."/>
            <person name="Cao Q."/>
            <person name="Hui J.H.L."/>
            <person name="Sookrung N."/>
            <person name="Leung T.F."/>
            <person name="Tungtrongchitr A."/>
            <person name="Tsui S.K.W."/>
        </authorList>
    </citation>
    <scope>NUCLEOTIDE SEQUENCE [LARGE SCALE GENOMIC DNA]</scope>
    <source>
        <strain evidence="4">PWHHKU_190912</strain>
    </source>
</reference>
<dbReference type="InterPro" id="IPR016024">
    <property type="entry name" value="ARM-type_fold"/>
</dbReference>
<comment type="caution">
    <text evidence="4">The sequence shown here is derived from an EMBL/GenBank/DDBJ whole genome shotgun (WGS) entry which is preliminary data.</text>
</comment>
<evidence type="ECO:0000256" key="1">
    <source>
        <dbReference type="ARBA" id="ARBA00022737"/>
    </source>
</evidence>
<protein>
    <recommendedName>
        <fullName evidence="3">TOG domain-containing protein</fullName>
    </recommendedName>
</protein>
<evidence type="ECO:0000259" key="3">
    <source>
        <dbReference type="SMART" id="SM01349"/>
    </source>
</evidence>
<feature type="repeat" description="HEAT" evidence="2">
    <location>
        <begin position="735"/>
        <end position="772"/>
    </location>
</feature>
<evidence type="ECO:0000256" key="2">
    <source>
        <dbReference type="PROSITE-ProRule" id="PRU00103"/>
    </source>
</evidence>